<organism evidence="1 2">
    <name type="scientific">Xenorhabdus eapokensis</name>
    <dbReference type="NCBI Taxonomy" id="1873482"/>
    <lineage>
        <taxon>Bacteria</taxon>
        <taxon>Pseudomonadati</taxon>
        <taxon>Pseudomonadota</taxon>
        <taxon>Gammaproteobacteria</taxon>
        <taxon>Enterobacterales</taxon>
        <taxon>Morganellaceae</taxon>
        <taxon>Xenorhabdus</taxon>
    </lineage>
</organism>
<evidence type="ECO:0000313" key="1">
    <source>
        <dbReference type="EMBL" id="OKP02623.1"/>
    </source>
</evidence>
<evidence type="ECO:0000313" key="2">
    <source>
        <dbReference type="Proteomes" id="UP000186268"/>
    </source>
</evidence>
<proteinExistence type="predicted"/>
<dbReference type="STRING" id="1873482.Xedl_02274"/>
<dbReference type="AlphaFoldDB" id="A0A1Q5TQX1"/>
<dbReference type="RefSeq" id="WP_074023791.1">
    <property type="nucleotide sequence ID" value="NZ_CAWNAG010000046.1"/>
</dbReference>
<dbReference type="Proteomes" id="UP000186268">
    <property type="component" value="Unassembled WGS sequence"/>
</dbReference>
<sequence length="101" mass="11625">MLIIAVNETSNATPNTPFYDDTQTIPRTDGQYVMTITNGRVLSCESVGEKTLVDAEAYWRLRKDLHAVEKIIVELRNRMRFIHDEHSIAGHDYPVHEVLTR</sequence>
<gene>
    <name evidence="1" type="ORF">Xedl_02274</name>
</gene>
<name>A0A1Q5TQX1_9GAMM</name>
<dbReference type="EMBL" id="MKGQ01000014">
    <property type="protein sequence ID" value="OKP02623.1"/>
    <property type="molecule type" value="Genomic_DNA"/>
</dbReference>
<dbReference type="OrthoDB" id="6447043at2"/>
<reference evidence="1 2" key="1">
    <citation type="submission" date="2016-09" db="EMBL/GenBank/DDBJ databases">
        <title>Xenorhabdus thuongxuanensis sp. nov. and Xenorhabdus eapokensis sp. nov., isolated from Steinernema species.</title>
        <authorList>
            <person name="Kaempfer P."/>
            <person name="Tobias N.J."/>
            <person name="Phan Ke L."/>
            <person name="Bode H.B."/>
            <person name="Glaeser S.P."/>
        </authorList>
    </citation>
    <scope>NUCLEOTIDE SEQUENCE [LARGE SCALE GENOMIC DNA]</scope>
    <source>
        <strain evidence="1 2">DL20</strain>
    </source>
</reference>
<keyword evidence="2" id="KW-1185">Reference proteome</keyword>
<protein>
    <submittedName>
        <fullName evidence="1">Uncharacterized protein</fullName>
    </submittedName>
</protein>
<accession>A0A1Q5TQX1</accession>
<comment type="caution">
    <text evidence="1">The sequence shown here is derived from an EMBL/GenBank/DDBJ whole genome shotgun (WGS) entry which is preliminary data.</text>
</comment>